<keyword evidence="4" id="KW-0732">Signal</keyword>
<dbReference type="InterPro" id="IPR014716">
    <property type="entry name" value="Fibrinogen_a/b/g_C_1"/>
</dbReference>
<dbReference type="Bgee" id="ENSPREG00000008070">
    <property type="expression patterns" value="Expressed in caudal fin and 1 other cell type or tissue"/>
</dbReference>
<dbReference type="InterPro" id="IPR020837">
    <property type="entry name" value="Fibrinogen_CS"/>
</dbReference>
<dbReference type="GO" id="GO:0030674">
    <property type="term" value="F:protein-macromolecule adaptor activity"/>
    <property type="evidence" value="ECO:0007669"/>
    <property type="project" value="TreeGrafter"/>
</dbReference>
<evidence type="ECO:0000256" key="5">
    <source>
        <dbReference type="ARBA" id="ARBA00023054"/>
    </source>
</evidence>
<evidence type="ECO:0000256" key="12">
    <source>
        <dbReference type="SAM" id="Phobius"/>
    </source>
</evidence>
<dbReference type="Pfam" id="PF08702">
    <property type="entry name" value="Fib_alpha"/>
    <property type="match status" value="1"/>
</dbReference>
<dbReference type="SUPFAM" id="SSF56496">
    <property type="entry name" value="Fibrinogen C-terminal domain-like"/>
    <property type="match status" value="1"/>
</dbReference>
<feature type="transmembrane region" description="Helical" evidence="12">
    <location>
        <begin position="60"/>
        <end position="77"/>
    </location>
</feature>
<dbReference type="Proteomes" id="UP000242638">
    <property type="component" value="Unassembled WGS sequence"/>
</dbReference>
<dbReference type="RefSeq" id="XP_008401331.1">
    <property type="nucleotide sequence ID" value="XM_008403109.2"/>
</dbReference>
<reference evidence="14" key="3">
    <citation type="submission" date="2025-09" db="UniProtKB">
        <authorList>
            <consortium name="Ensembl"/>
        </authorList>
    </citation>
    <scope>IDENTIFICATION</scope>
    <source>
        <strain evidence="14">Guanapo</strain>
    </source>
</reference>
<reference evidence="15" key="1">
    <citation type="submission" date="2013-11" db="EMBL/GenBank/DDBJ databases">
        <title>The genomic landscape of the Guanapo guppy.</title>
        <authorList>
            <person name="Kuenstner A."/>
            <person name="Dreyer C."/>
        </authorList>
    </citation>
    <scope>NUCLEOTIDE SEQUENCE</scope>
    <source>
        <strain evidence="15">Guanapo</strain>
    </source>
</reference>
<feature type="region of interest" description="Disordered" evidence="11">
    <location>
        <begin position="1"/>
        <end position="55"/>
    </location>
</feature>
<evidence type="ECO:0000256" key="10">
    <source>
        <dbReference type="SAM" id="Coils"/>
    </source>
</evidence>
<dbReference type="Ensembl" id="ENSPRET00000012036.1">
    <property type="protein sequence ID" value="ENSPREP00000011903.1"/>
    <property type="gene ID" value="ENSPREG00000008070.1"/>
</dbReference>
<evidence type="ECO:0000256" key="6">
    <source>
        <dbReference type="ARBA" id="ARBA00023084"/>
    </source>
</evidence>
<evidence type="ECO:0000313" key="15">
    <source>
        <dbReference type="Proteomes" id="UP000242638"/>
    </source>
</evidence>
<dbReference type="GO" id="GO:0042730">
    <property type="term" value="P:fibrinolysis"/>
    <property type="evidence" value="ECO:0007669"/>
    <property type="project" value="TreeGrafter"/>
</dbReference>
<evidence type="ECO:0000256" key="4">
    <source>
        <dbReference type="ARBA" id="ARBA00022729"/>
    </source>
</evidence>
<name>A0A3P9NQW9_POERE</name>
<dbReference type="InterPro" id="IPR002181">
    <property type="entry name" value="Fibrinogen_a/b/g_C_dom"/>
</dbReference>
<proteinExistence type="predicted"/>
<dbReference type="STRING" id="8081.ENSPREP00000011903"/>
<dbReference type="Pfam" id="PF00147">
    <property type="entry name" value="Fibrinogen_C"/>
    <property type="match status" value="1"/>
</dbReference>
<dbReference type="GO" id="GO:0034116">
    <property type="term" value="P:positive regulation of heterotypic cell-cell adhesion"/>
    <property type="evidence" value="ECO:0007669"/>
    <property type="project" value="TreeGrafter"/>
</dbReference>
<dbReference type="GO" id="GO:0072377">
    <property type="term" value="P:blood coagulation, common pathway"/>
    <property type="evidence" value="ECO:0007669"/>
    <property type="project" value="TreeGrafter"/>
</dbReference>
<dbReference type="GeneID" id="103460804"/>
<dbReference type="PROSITE" id="PS00514">
    <property type="entry name" value="FIBRINOGEN_C_1"/>
    <property type="match status" value="1"/>
</dbReference>
<dbReference type="Gene3D" id="3.90.215.10">
    <property type="entry name" value="Gamma Fibrinogen, chain A, domain 1"/>
    <property type="match status" value="1"/>
</dbReference>
<dbReference type="OrthoDB" id="9945370at2759"/>
<dbReference type="AlphaFoldDB" id="A0A3P9NQW9"/>
<keyword evidence="2" id="KW-0964">Secreted</keyword>
<evidence type="ECO:0000256" key="9">
    <source>
        <dbReference type="ARBA" id="ARBA00025974"/>
    </source>
</evidence>
<comment type="subcellular location">
    <subcellularLocation>
        <location evidence="1">Secreted</location>
    </subcellularLocation>
</comment>
<dbReference type="InterPro" id="IPR037579">
    <property type="entry name" value="FIB_ANG-like"/>
</dbReference>
<evidence type="ECO:0000256" key="3">
    <source>
        <dbReference type="ARBA" id="ARBA00022696"/>
    </source>
</evidence>
<dbReference type="RefSeq" id="XP_017158971.1">
    <property type="nucleotide sequence ID" value="XM_017303482.1"/>
</dbReference>
<dbReference type="GeneTree" id="ENSGT00940000157467"/>
<feature type="compositionally biased region" description="Low complexity" evidence="11">
    <location>
        <begin position="322"/>
        <end position="345"/>
    </location>
</feature>
<evidence type="ECO:0000256" key="1">
    <source>
        <dbReference type="ARBA" id="ARBA00004613"/>
    </source>
</evidence>
<keyword evidence="15" id="KW-1185">Reference proteome</keyword>
<dbReference type="OMA" id="PRIVEHM"/>
<dbReference type="GO" id="GO:0005201">
    <property type="term" value="F:extracellular matrix structural constituent"/>
    <property type="evidence" value="ECO:0007669"/>
    <property type="project" value="TreeGrafter"/>
</dbReference>
<protein>
    <submittedName>
        <fullName evidence="14">Fibrinogen alpha chain</fullName>
    </submittedName>
</protein>
<dbReference type="GO" id="GO:0051258">
    <property type="term" value="P:protein polymerization"/>
    <property type="evidence" value="ECO:0007669"/>
    <property type="project" value="InterPro"/>
</dbReference>
<sequence length="722" mass="78693">MSREETQSTENSCCSTPIRPDRLSQRLNKQNQDDSKDPPAGLQEHSGSSERKNDSRMKKLSLLLCLVSVAVTQAVMLDPRGARPVEPSTRDEKCAAQKEWPFCSDDDWYSKCPSGCRIQGLMDKNDHELLKKIQKIRSLLDQHKARHRSVDLVSKQTYDILTERLTLDTGNDNLYYNLAQTLRQRITEMKVRIDRQQKALAALKDRVKDQVVEMQKLEVDIDIKLRSCKGSCGGHTEYQVDRDSYVALDKQVNQLDAQTAQSVETVGTMYVMKSRPLRDVIVDSRFKSKDVAAQRTEDLFPQVNTVQFILEQEGSSSSPATVSKVPGTSSTSSSSSSSSGSPSKSITELSGRGDGDFLSGFNSKGLVGQPSLSVNTKTVSCTRSIRRTVVQTENGPVERVEEVGGGPECDALGGFTKGGLGSLFPTLTGSSSSSSSSLSSHSGGSKGSILADSKSGLDPFGADFGAFMTDNAEDDIPDFHARSVKSTVVERQADFVGTDCVDAYQKHLKGEANGLFRIKPAGSAAAVEVYCQQEGIMGGWLLVQQRESGSVSFNRTWAEYRDGFGSADALGKGELWLGNQNLHLLTNQGETMLKVELEDWEGGVATAEYTVRVGTEDEGFPLQASGYTGDAGDALASHIGFKFSTFDKDNDGSGENCAEAYGGGWWYNSCQAANLNGIYYKGTYDPETNTPYKTANGVVWPTFKPATYSLKAARMFIRPATF</sequence>
<dbReference type="CDD" id="cd00087">
    <property type="entry name" value="FReD"/>
    <property type="match status" value="1"/>
</dbReference>
<dbReference type="PROSITE" id="PS51406">
    <property type="entry name" value="FIBRINOGEN_C_2"/>
    <property type="match status" value="1"/>
</dbReference>
<keyword evidence="12" id="KW-0812">Transmembrane</keyword>
<evidence type="ECO:0000259" key="13">
    <source>
        <dbReference type="PROSITE" id="PS51406"/>
    </source>
</evidence>
<dbReference type="GO" id="GO:0005102">
    <property type="term" value="F:signaling receptor binding"/>
    <property type="evidence" value="ECO:0007669"/>
    <property type="project" value="InterPro"/>
</dbReference>
<reference evidence="14" key="2">
    <citation type="submission" date="2025-08" db="UniProtKB">
        <authorList>
            <consortium name="Ensembl"/>
        </authorList>
    </citation>
    <scope>IDENTIFICATION</scope>
    <source>
        <strain evidence="14">Guanapo</strain>
    </source>
</reference>
<dbReference type="GO" id="GO:0030194">
    <property type="term" value="P:positive regulation of blood coagulation"/>
    <property type="evidence" value="ECO:0007669"/>
    <property type="project" value="Ensembl"/>
</dbReference>
<dbReference type="KEGG" id="pret:103460804"/>
<evidence type="ECO:0000313" key="14">
    <source>
        <dbReference type="Ensembl" id="ENSPREP00000011903.1"/>
    </source>
</evidence>
<evidence type="ECO:0000256" key="8">
    <source>
        <dbReference type="ARBA" id="ARBA00023180"/>
    </source>
</evidence>
<keyword evidence="7" id="KW-1015">Disulfide bond</keyword>
<evidence type="ECO:0000256" key="7">
    <source>
        <dbReference type="ARBA" id="ARBA00023157"/>
    </source>
</evidence>
<dbReference type="Gene3D" id="1.20.5.50">
    <property type="match status" value="1"/>
</dbReference>
<keyword evidence="5 10" id="KW-0175">Coiled coil</keyword>
<dbReference type="GO" id="GO:0005577">
    <property type="term" value="C:fibrinogen complex"/>
    <property type="evidence" value="ECO:0007669"/>
    <property type="project" value="InterPro"/>
</dbReference>
<keyword evidence="12" id="KW-1133">Transmembrane helix</keyword>
<evidence type="ECO:0000256" key="11">
    <source>
        <dbReference type="SAM" id="MobiDB-lite"/>
    </source>
</evidence>
<dbReference type="InterPro" id="IPR036056">
    <property type="entry name" value="Fibrinogen-like_C"/>
</dbReference>
<keyword evidence="8" id="KW-0325">Glycoprotein</keyword>
<evidence type="ECO:0000256" key="2">
    <source>
        <dbReference type="ARBA" id="ARBA00022525"/>
    </source>
</evidence>
<feature type="domain" description="Fibrinogen C-terminal" evidence="13">
    <location>
        <begin position="491"/>
        <end position="721"/>
    </location>
</feature>
<dbReference type="SUPFAM" id="SSF58010">
    <property type="entry name" value="Fibrinogen coiled-coil and central regions"/>
    <property type="match status" value="1"/>
</dbReference>
<dbReference type="SMART" id="SM01212">
    <property type="entry name" value="Fib_alpha"/>
    <property type="match status" value="1"/>
</dbReference>
<keyword evidence="3" id="KW-0356">Hemostasis</keyword>
<accession>A0A3P9NQW9</accession>
<keyword evidence="6" id="KW-0094">Blood coagulation</keyword>
<dbReference type="PANTHER" id="PTHR47221">
    <property type="entry name" value="FIBRINOGEN ALPHA CHAIN"/>
    <property type="match status" value="1"/>
</dbReference>
<organism evidence="14 15">
    <name type="scientific">Poecilia reticulata</name>
    <name type="common">Guppy</name>
    <name type="synonym">Acanthophacelus reticulatus</name>
    <dbReference type="NCBI Taxonomy" id="8081"/>
    <lineage>
        <taxon>Eukaryota</taxon>
        <taxon>Metazoa</taxon>
        <taxon>Chordata</taxon>
        <taxon>Craniata</taxon>
        <taxon>Vertebrata</taxon>
        <taxon>Euteleostomi</taxon>
        <taxon>Actinopterygii</taxon>
        <taxon>Neopterygii</taxon>
        <taxon>Teleostei</taxon>
        <taxon>Neoteleostei</taxon>
        <taxon>Acanthomorphata</taxon>
        <taxon>Ovalentaria</taxon>
        <taxon>Atherinomorphae</taxon>
        <taxon>Cyprinodontiformes</taxon>
        <taxon>Poeciliidae</taxon>
        <taxon>Poeciliinae</taxon>
        <taxon>Poecilia</taxon>
    </lineage>
</organism>
<feature type="region of interest" description="Disordered" evidence="11">
    <location>
        <begin position="315"/>
        <end position="351"/>
    </location>
</feature>
<feature type="coiled-coil region" evidence="10">
    <location>
        <begin position="179"/>
        <end position="220"/>
    </location>
</feature>
<comment type="subunit">
    <text evidence="9">Heterohexamer; disulfide linked. Contains 2 sets of 3 non-identical chains (alpha, beta and gamma). The 2 heterotrimers are in head to head conformation with the N-termini in a small central domain.</text>
</comment>
<dbReference type="PANTHER" id="PTHR47221:SF6">
    <property type="entry name" value="FIBRINOGEN ALPHA CHAIN"/>
    <property type="match status" value="1"/>
</dbReference>
<keyword evidence="12" id="KW-0472">Membrane</keyword>
<dbReference type="GO" id="GO:0070527">
    <property type="term" value="P:platelet aggregation"/>
    <property type="evidence" value="ECO:0007669"/>
    <property type="project" value="Ensembl"/>
</dbReference>
<dbReference type="SMART" id="SM00186">
    <property type="entry name" value="FBG"/>
    <property type="match status" value="1"/>
</dbReference>
<dbReference type="InterPro" id="IPR012290">
    <property type="entry name" value="Fibrinogen_a/b/g_coil_dom"/>
</dbReference>